<comment type="caution">
    <text evidence="1">The sequence shown here is derived from an EMBL/GenBank/DDBJ whole genome shotgun (WGS) entry which is preliminary data.</text>
</comment>
<proteinExistence type="predicted"/>
<dbReference type="Proteomes" id="UP000790347">
    <property type="component" value="Unassembled WGS sequence"/>
</dbReference>
<reference evidence="1" key="2">
    <citation type="journal article" date="2022" name="Res Sq">
        <title>Comparative Genomics Reveals Insights into the Divergent Evolution of Astigmatic Mites and Household Pest Adaptations.</title>
        <authorList>
            <person name="Xiong Q."/>
            <person name="Wan A.T.-Y."/>
            <person name="Liu X.-Y."/>
            <person name="Fung C.S.-H."/>
            <person name="Xiao X."/>
            <person name="Malainual N."/>
            <person name="Hou J."/>
            <person name="Wang L."/>
            <person name="Wang M."/>
            <person name="Yang K."/>
            <person name="Cui Y."/>
            <person name="Leung E."/>
            <person name="Nong W."/>
            <person name="Shin S.-K."/>
            <person name="Au S."/>
            <person name="Jeong K.Y."/>
            <person name="Chew F.T."/>
            <person name="Hui J."/>
            <person name="Leung T.F."/>
            <person name="Tungtrongchitr A."/>
            <person name="Zhong N."/>
            <person name="Liu Z."/>
            <person name="Tsui S."/>
        </authorList>
    </citation>
    <scope>NUCLEOTIDE SEQUENCE</scope>
    <source>
        <strain evidence="1">Derf</strain>
        <tissue evidence="1">Whole organism</tissue>
    </source>
</reference>
<protein>
    <submittedName>
        <fullName evidence="1">Uncharacterized protein</fullName>
    </submittedName>
</protein>
<sequence>MHFLLHKNLYDDKFQPGRLCILFYWVESLGSSGVHTLAIKILPCRNEPGRLFSSDSHDNECNNSACCSWLLPSSSCVVFESDEGSNEKWDFIRIFLTGGGQQC</sequence>
<name>A0A922L7I1_DERFA</name>
<keyword evidence="2" id="KW-1185">Reference proteome</keyword>
<evidence type="ECO:0000313" key="2">
    <source>
        <dbReference type="Proteomes" id="UP000790347"/>
    </source>
</evidence>
<evidence type="ECO:0000313" key="1">
    <source>
        <dbReference type="EMBL" id="KAH9516222.1"/>
    </source>
</evidence>
<dbReference type="AlphaFoldDB" id="A0A922L7I1"/>
<reference evidence="1" key="1">
    <citation type="submission" date="2013-05" db="EMBL/GenBank/DDBJ databases">
        <authorList>
            <person name="Yim A.K.Y."/>
            <person name="Chan T.F."/>
            <person name="Ji K.M."/>
            <person name="Liu X.Y."/>
            <person name="Zhou J.W."/>
            <person name="Li R.Q."/>
            <person name="Yang K.Y."/>
            <person name="Li J."/>
            <person name="Li M."/>
            <person name="Law P.T.W."/>
            <person name="Wu Y.L."/>
            <person name="Cai Z.L."/>
            <person name="Qin H."/>
            <person name="Bao Y."/>
            <person name="Leung R.K.K."/>
            <person name="Ng P.K.S."/>
            <person name="Zou J."/>
            <person name="Zhong X.J."/>
            <person name="Ran P.X."/>
            <person name="Zhong N.S."/>
            <person name="Liu Z.G."/>
            <person name="Tsui S.K.W."/>
        </authorList>
    </citation>
    <scope>NUCLEOTIDE SEQUENCE</scope>
    <source>
        <strain evidence="1">Derf</strain>
        <tissue evidence="1">Whole organism</tissue>
    </source>
</reference>
<gene>
    <name evidence="1" type="ORF">DERF_006976</name>
</gene>
<accession>A0A922L7I1</accession>
<organism evidence="1 2">
    <name type="scientific">Dermatophagoides farinae</name>
    <name type="common">American house dust mite</name>
    <dbReference type="NCBI Taxonomy" id="6954"/>
    <lineage>
        <taxon>Eukaryota</taxon>
        <taxon>Metazoa</taxon>
        <taxon>Ecdysozoa</taxon>
        <taxon>Arthropoda</taxon>
        <taxon>Chelicerata</taxon>
        <taxon>Arachnida</taxon>
        <taxon>Acari</taxon>
        <taxon>Acariformes</taxon>
        <taxon>Sarcoptiformes</taxon>
        <taxon>Astigmata</taxon>
        <taxon>Psoroptidia</taxon>
        <taxon>Analgoidea</taxon>
        <taxon>Pyroglyphidae</taxon>
        <taxon>Dermatophagoidinae</taxon>
        <taxon>Dermatophagoides</taxon>
    </lineage>
</organism>
<dbReference type="EMBL" id="ASGP02000003">
    <property type="protein sequence ID" value="KAH9516222.1"/>
    <property type="molecule type" value="Genomic_DNA"/>
</dbReference>